<sequence length="607" mass="64791">MPGFMDILGNLDAHSNLILDAASQNNVHDGPFVNAYLRGLSNLSSTIREAQSHEVKLFRFVGEQVGGTGKVVEKRDKGLVTPLKKAGFENRINMATGGVQSTATPAVATRYGKERSDQGSNWDNPQILLNTAFTLTEEYRAMPRAKAHIKSLLDHYIETQNKICELEAAIDQVSSGKDRDESSTAESVTEEGKGGKSEFASPEDWFKAEEAALKALELEVAERRRLKLQSPQTANTPPTRSLRKPSTPGSASPLLPQLRKGMTPSADSPLLTTSMHPGLVSENMSTPTPNPHPGTAPASVFRRPLGRPTASTVSRAMEATRGQIKTISTAAKNSVLSNNRSPVPAMASSPPSVKRPTTTASSRVVATNRTLSPKIKAQGSPKSTGATSGSPLRAGATQAEAPRTAGKVASVPVLEDTTTPTKPPPVDTPSQAAPVTTQESAQTPRTKQRKAVAGVEIRSDTKRAIDKIWDVFSEVMRSDEELQTSTEKPDPEQSIRILANLADSVPQPPMSPSSVSTMSNPALRPPVSRVAPLTTLSILQCVAVLNVLRAPNMNISKNELSETMTAHAVAKGWDKALGQKALLGCVGRRIVKIDRRGPGGGTVMFNL</sequence>
<comment type="caution">
    <text evidence="1">The sequence shown here is derived from an EMBL/GenBank/DDBJ whole genome shotgun (WGS) entry which is preliminary data.</text>
</comment>
<evidence type="ECO:0000313" key="2">
    <source>
        <dbReference type="Proteomes" id="UP001227268"/>
    </source>
</evidence>
<dbReference type="Proteomes" id="UP001227268">
    <property type="component" value="Unassembled WGS sequence"/>
</dbReference>
<accession>A0ACC2V226</accession>
<reference evidence="1" key="1">
    <citation type="submission" date="2023-04" db="EMBL/GenBank/DDBJ databases">
        <title>Draft Genome sequencing of Naganishia species isolated from polar environments using Oxford Nanopore Technology.</title>
        <authorList>
            <person name="Leo P."/>
            <person name="Venkateswaran K."/>
        </authorList>
    </citation>
    <scope>NUCLEOTIDE SEQUENCE</scope>
    <source>
        <strain evidence="1">MNA-CCFEE 5423</strain>
    </source>
</reference>
<keyword evidence="2" id="KW-1185">Reference proteome</keyword>
<proteinExistence type="predicted"/>
<organism evidence="1 2">
    <name type="scientific">Naganishia friedmannii</name>
    <dbReference type="NCBI Taxonomy" id="89922"/>
    <lineage>
        <taxon>Eukaryota</taxon>
        <taxon>Fungi</taxon>
        <taxon>Dikarya</taxon>
        <taxon>Basidiomycota</taxon>
        <taxon>Agaricomycotina</taxon>
        <taxon>Tremellomycetes</taxon>
        <taxon>Filobasidiales</taxon>
        <taxon>Filobasidiaceae</taxon>
        <taxon>Naganishia</taxon>
    </lineage>
</organism>
<gene>
    <name evidence="1" type="ORF">QFC21_006428</name>
</gene>
<dbReference type="EMBL" id="JASBWT010000031">
    <property type="protein sequence ID" value="KAJ9093398.1"/>
    <property type="molecule type" value="Genomic_DNA"/>
</dbReference>
<name>A0ACC2V226_9TREE</name>
<evidence type="ECO:0000313" key="1">
    <source>
        <dbReference type="EMBL" id="KAJ9093398.1"/>
    </source>
</evidence>
<protein>
    <submittedName>
        <fullName evidence="1">Uncharacterized protein</fullName>
    </submittedName>
</protein>